<protein>
    <submittedName>
        <fullName evidence="3">Uncharacterized protein</fullName>
    </submittedName>
</protein>
<organism evidence="3 4">
    <name type="scientific">Spirilliplanes yamanashiensis</name>
    <dbReference type="NCBI Taxonomy" id="42233"/>
    <lineage>
        <taxon>Bacteria</taxon>
        <taxon>Bacillati</taxon>
        <taxon>Actinomycetota</taxon>
        <taxon>Actinomycetes</taxon>
        <taxon>Micromonosporales</taxon>
        <taxon>Micromonosporaceae</taxon>
        <taxon>Spirilliplanes</taxon>
    </lineage>
</organism>
<feature type="compositionally biased region" description="Pro residues" evidence="1">
    <location>
        <begin position="71"/>
        <end position="80"/>
    </location>
</feature>
<keyword evidence="2" id="KW-1133">Transmembrane helix</keyword>
<dbReference type="RefSeq" id="WP_203939726.1">
    <property type="nucleotide sequence ID" value="NZ_BAAAGJ010000005.1"/>
</dbReference>
<keyword evidence="4" id="KW-1185">Reference proteome</keyword>
<dbReference type="AlphaFoldDB" id="A0A8J3Y9H7"/>
<gene>
    <name evidence="3" type="ORF">Sya03_38380</name>
</gene>
<sequence>MQDNGWQSGRLFEGRRSHRRRARWIVPSSLAVAAAVVAVAAGLSLGVGEGGDDLSTATLPAQPPALGDFPLAPPADPLTPAPSVTGPATPTPSAGRKTPGASRGGDGPAGLAGVQLDLTAGAVPATVDLSAEGSRDWVHWGEQNVWSLERRRGGGFAILEGTPGRSRERHEQSEQRFAWRGGDPVASTDGVRSGIRTCGAGNGFTLSAPATRGGTRTLRLYVGVFQARGVLTAKVGGETATARLDDRDTAFTVYTVTYRAERDGRIDVSWKADTVHGGGGCRGVALQAASLQ</sequence>
<dbReference type="Proteomes" id="UP000652013">
    <property type="component" value="Unassembled WGS sequence"/>
</dbReference>
<evidence type="ECO:0000256" key="2">
    <source>
        <dbReference type="SAM" id="Phobius"/>
    </source>
</evidence>
<proteinExistence type="predicted"/>
<accession>A0A8J3Y9H7</accession>
<keyword evidence="2" id="KW-0812">Transmembrane</keyword>
<name>A0A8J3Y9H7_9ACTN</name>
<reference evidence="3" key="1">
    <citation type="submission" date="2021-01" db="EMBL/GenBank/DDBJ databases">
        <title>Whole genome shotgun sequence of Spirilliplanes yamanashiensis NBRC 15828.</title>
        <authorList>
            <person name="Komaki H."/>
            <person name="Tamura T."/>
        </authorList>
    </citation>
    <scope>NUCLEOTIDE SEQUENCE</scope>
    <source>
        <strain evidence="3">NBRC 15828</strain>
    </source>
</reference>
<comment type="caution">
    <text evidence="3">The sequence shown here is derived from an EMBL/GenBank/DDBJ whole genome shotgun (WGS) entry which is preliminary data.</text>
</comment>
<feature type="region of interest" description="Disordered" evidence="1">
    <location>
        <begin position="55"/>
        <end position="112"/>
    </location>
</feature>
<dbReference type="EMBL" id="BOOY01000028">
    <property type="protein sequence ID" value="GIJ04486.1"/>
    <property type="molecule type" value="Genomic_DNA"/>
</dbReference>
<keyword evidence="2" id="KW-0472">Membrane</keyword>
<evidence type="ECO:0000313" key="3">
    <source>
        <dbReference type="EMBL" id="GIJ04486.1"/>
    </source>
</evidence>
<evidence type="ECO:0000256" key="1">
    <source>
        <dbReference type="SAM" id="MobiDB-lite"/>
    </source>
</evidence>
<feature type="transmembrane region" description="Helical" evidence="2">
    <location>
        <begin position="24"/>
        <end position="47"/>
    </location>
</feature>
<evidence type="ECO:0000313" key="4">
    <source>
        <dbReference type="Proteomes" id="UP000652013"/>
    </source>
</evidence>